<dbReference type="RefSeq" id="WP_119314015.1">
    <property type="nucleotide sequence ID" value="NZ_QXDL01000021.1"/>
</dbReference>
<name>A0A399F3Q1_9DEIN</name>
<gene>
    <name evidence="2" type="ORF">Mterra_00812</name>
</gene>
<feature type="compositionally biased region" description="Basic and acidic residues" evidence="1">
    <location>
        <begin position="1"/>
        <end position="10"/>
    </location>
</feature>
<comment type="caution">
    <text evidence="2">The sequence shown here is derived from an EMBL/GenBank/DDBJ whole genome shotgun (WGS) entry which is preliminary data.</text>
</comment>
<dbReference type="AlphaFoldDB" id="A0A399F3Q1"/>
<organism evidence="2 3">
    <name type="scientific">Calidithermus terrae</name>
    <dbReference type="NCBI Taxonomy" id="1408545"/>
    <lineage>
        <taxon>Bacteria</taxon>
        <taxon>Thermotogati</taxon>
        <taxon>Deinococcota</taxon>
        <taxon>Deinococci</taxon>
        <taxon>Thermales</taxon>
        <taxon>Thermaceae</taxon>
        <taxon>Calidithermus</taxon>
    </lineage>
</organism>
<feature type="compositionally biased region" description="Basic and acidic residues" evidence="1">
    <location>
        <begin position="52"/>
        <end position="62"/>
    </location>
</feature>
<evidence type="ECO:0000256" key="1">
    <source>
        <dbReference type="SAM" id="MobiDB-lite"/>
    </source>
</evidence>
<proteinExistence type="predicted"/>
<evidence type="ECO:0000313" key="3">
    <source>
        <dbReference type="Proteomes" id="UP000265715"/>
    </source>
</evidence>
<protein>
    <submittedName>
        <fullName evidence="2">Uncharacterized protein</fullName>
    </submittedName>
</protein>
<dbReference type="OrthoDB" id="8722685at2"/>
<sequence length="62" mass="6682">MDGTHKRPSEDSAIIPDKTPEDMSEKDLDEALEDTFPASDPLPASGTISPKSEPEGSKPEKE</sequence>
<reference evidence="2 3" key="1">
    <citation type="submission" date="2018-08" db="EMBL/GenBank/DDBJ databases">
        <title>Meiothermus terrae DSM 26712 genome sequencing project.</title>
        <authorList>
            <person name="Da Costa M.S."/>
            <person name="Albuquerque L."/>
            <person name="Raposo P."/>
            <person name="Froufe H.J.C."/>
            <person name="Barroso C.S."/>
            <person name="Egas C."/>
        </authorList>
    </citation>
    <scope>NUCLEOTIDE SEQUENCE [LARGE SCALE GENOMIC DNA]</scope>
    <source>
        <strain evidence="2 3">DSM 26712</strain>
    </source>
</reference>
<evidence type="ECO:0000313" key="2">
    <source>
        <dbReference type="EMBL" id="RIH89231.1"/>
    </source>
</evidence>
<feature type="region of interest" description="Disordered" evidence="1">
    <location>
        <begin position="1"/>
        <end position="62"/>
    </location>
</feature>
<dbReference type="Proteomes" id="UP000265715">
    <property type="component" value="Unassembled WGS sequence"/>
</dbReference>
<accession>A0A399F3Q1</accession>
<dbReference type="EMBL" id="QXDL01000021">
    <property type="protein sequence ID" value="RIH89231.1"/>
    <property type="molecule type" value="Genomic_DNA"/>
</dbReference>
<keyword evidence="3" id="KW-1185">Reference proteome</keyword>